<dbReference type="OrthoDB" id="268004at2759"/>
<feature type="domain" description="Flagellar attachment zone protein 1 conserved" evidence="2">
    <location>
        <begin position="176"/>
        <end position="260"/>
    </location>
</feature>
<feature type="domain" description="Flagellar attachment zone protein 1 conserved" evidence="2">
    <location>
        <begin position="517"/>
        <end position="604"/>
    </location>
</feature>
<feature type="region of interest" description="Disordered" evidence="1">
    <location>
        <begin position="624"/>
        <end position="784"/>
    </location>
</feature>
<feature type="region of interest" description="Disordered" evidence="1">
    <location>
        <begin position="264"/>
        <end position="302"/>
    </location>
</feature>
<gene>
    <name evidence="3" type="ORF">ABL78_4342</name>
</gene>
<feature type="compositionally biased region" description="Basic and acidic residues" evidence="1">
    <location>
        <begin position="267"/>
        <end position="288"/>
    </location>
</feature>
<protein>
    <recommendedName>
        <fullName evidence="2">Flagellar attachment zone protein 1 conserved domain-containing protein</fullName>
    </recommendedName>
</protein>
<comment type="caution">
    <text evidence="3">The sequence shown here is derived from an EMBL/GenBank/DDBJ whole genome shotgun (WGS) entry which is preliminary data.</text>
</comment>
<evidence type="ECO:0000259" key="2">
    <source>
        <dbReference type="Pfam" id="PF23398"/>
    </source>
</evidence>
<evidence type="ECO:0000313" key="4">
    <source>
        <dbReference type="Proteomes" id="UP000038009"/>
    </source>
</evidence>
<feature type="compositionally biased region" description="Polar residues" evidence="1">
    <location>
        <begin position="709"/>
        <end position="724"/>
    </location>
</feature>
<name>A0A0N0P5Z5_LEPSE</name>
<keyword evidence="4" id="KW-1185">Reference proteome</keyword>
<evidence type="ECO:0000256" key="1">
    <source>
        <dbReference type="SAM" id="MobiDB-lite"/>
    </source>
</evidence>
<dbReference type="VEuPathDB" id="TriTrypDB:Lsey_0124_0010"/>
<feature type="compositionally biased region" description="Polar residues" evidence="1">
    <location>
        <begin position="733"/>
        <end position="757"/>
    </location>
</feature>
<feature type="compositionally biased region" description="Basic residues" evidence="1">
    <location>
        <begin position="761"/>
        <end position="778"/>
    </location>
</feature>
<evidence type="ECO:0000313" key="3">
    <source>
        <dbReference type="EMBL" id="KPI86567.1"/>
    </source>
</evidence>
<proteinExistence type="predicted"/>
<dbReference type="Proteomes" id="UP000038009">
    <property type="component" value="Unassembled WGS sequence"/>
</dbReference>
<sequence>MNEAGSPECMRAFEELHSESEHLLGEEEEQPTVHRLATPEDSSYVASATLVTPLDMQSEQPPVVRLSRGDLLESSTPALLAATDDCAPVLRRVGTPVAPQVPVENFVALGLSRDVVEALGSEKPIVGSIVGAEHAGAVKALGSSSMVDGDEWDAVTAVGLPIALGSLEACRRPLRVTRHKVVLQGYDWYLLIELSELMEAFRFDCAAALGITPECVRDVSLSSEGLTGFVSVVHSTDQWSVEETDLKLRNYHYPKTWALFPSSSDLKSSHPLDGERVLPPLPKRESRRSLKGQISADDSEVASPTLKRMLPNRPNSAVERNEKNVLPVRNRLHSVLIAEPTVPAILPVLNEAVEARDRTPTEVTAAGSAKPTVPKAKYLDKVPAAPSVDVSAVQPKGRYTVEEQSLPLDPTAMVCTRHRVGFVGERWPIVLQDERDAFTSAFIKGTADKLGFAPDTVDKVQCDNDTGDTIVTFHIKHLSTMPSKNIDVLLRTAPYEDVWKLYYGRVAGASVPRPNEIVSFHRVGFVGNKWRDVMDRDTDRFRDAFVADTAAALHISPQAVQFADYAVAEDIVVDFYVSHPSTESDEVVDDMLDSYDYHRVWSLYGISNEVDELSRNVPLVMKRSPTSRRLRSQKQSSTSLELGGPCPTCQRRWSPESGQRLGPNYSPVRASPCCAGSHGDAVQGSKDAGTSLDHRTSPSVHQRRVRNPSPATSSESRTPYQRSGQGEVVSPQRKAQTSPHVSHSSRSNQNSYTNSSLVPHPPRHRRLSSATRHRQRRVNLRELEGELSRKERERTYQERQDQLDREVRRLMTLSRTSLNATSSNTSISGSFLPPIAARYTKVRASKNGILSSMDKPSGPK</sequence>
<dbReference type="AlphaFoldDB" id="A0A0N0P5Z5"/>
<dbReference type="Pfam" id="PF23398">
    <property type="entry name" value="FAZ1_cons"/>
    <property type="match status" value="3"/>
</dbReference>
<dbReference type="EMBL" id="LJSK01000124">
    <property type="protein sequence ID" value="KPI86567.1"/>
    <property type="molecule type" value="Genomic_DNA"/>
</dbReference>
<accession>A0A0N0P5Z5</accession>
<dbReference type="InterPro" id="IPR056614">
    <property type="entry name" value="FAZ1_cons"/>
</dbReference>
<reference evidence="3 4" key="1">
    <citation type="journal article" date="2015" name="PLoS Pathog.">
        <title>Leptomonas seymouri: Adaptations to the Dixenous Life Cycle Analyzed by Genome Sequencing, Transcriptome Profiling and Co-infection with Leishmania donovani.</title>
        <authorList>
            <person name="Kraeva N."/>
            <person name="Butenko A."/>
            <person name="Hlavacova J."/>
            <person name="Kostygov A."/>
            <person name="Myskova J."/>
            <person name="Grybchuk D."/>
            <person name="Lestinova T."/>
            <person name="Votypka J."/>
            <person name="Volf P."/>
            <person name="Opperdoes F."/>
            <person name="Flegontov P."/>
            <person name="Lukes J."/>
            <person name="Yurchenko V."/>
        </authorList>
    </citation>
    <scope>NUCLEOTIDE SEQUENCE [LARGE SCALE GENOMIC DNA]</scope>
    <source>
        <strain evidence="3 4">ATCC 30220</strain>
    </source>
</reference>
<feature type="domain" description="Flagellar attachment zone protein 1 conserved" evidence="2">
    <location>
        <begin position="413"/>
        <end position="502"/>
    </location>
</feature>
<organism evidence="3 4">
    <name type="scientific">Leptomonas seymouri</name>
    <dbReference type="NCBI Taxonomy" id="5684"/>
    <lineage>
        <taxon>Eukaryota</taxon>
        <taxon>Discoba</taxon>
        <taxon>Euglenozoa</taxon>
        <taxon>Kinetoplastea</taxon>
        <taxon>Metakinetoplastina</taxon>
        <taxon>Trypanosomatida</taxon>
        <taxon>Trypanosomatidae</taxon>
        <taxon>Leishmaniinae</taxon>
        <taxon>Leptomonas</taxon>
    </lineage>
</organism>